<dbReference type="Pfam" id="PF11951">
    <property type="entry name" value="Fungal_trans_2"/>
    <property type="match status" value="1"/>
</dbReference>
<keyword evidence="9" id="KW-1185">Reference proteome</keyword>
<dbReference type="SMART" id="SM00066">
    <property type="entry name" value="GAL4"/>
    <property type="match status" value="1"/>
</dbReference>
<comment type="caution">
    <text evidence="8">The sequence shown here is derived from an EMBL/GenBank/DDBJ whole genome shotgun (WGS) entry which is preliminary data.</text>
</comment>
<organism evidence="8 9">
    <name type="scientific">Colletotrichum fioriniae PJ7</name>
    <dbReference type="NCBI Taxonomy" id="1445577"/>
    <lineage>
        <taxon>Eukaryota</taxon>
        <taxon>Fungi</taxon>
        <taxon>Dikarya</taxon>
        <taxon>Ascomycota</taxon>
        <taxon>Pezizomycotina</taxon>
        <taxon>Sordariomycetes</taxon>
        <taxon>Hypocreomycetidae</taxon>
        <taxon>Glomerellales</taxon>
        <taxon>Glomerellaceae</taxon>
        <taxon>Colletotrichum</taxon>
        <taxon>Colletotrichum acutatum species complex</taxon>
    </lineage>
</organism>
<reference evidence="8 9" key="1">
    <citation type="submission" date="2014-02" db="EMBL/GenBank/DDBJ databases">
        <title>The genome sequence of Colletotrichum fioriniae PJ7.</title>
        <authorList>
            <person name="Baroncelli R."/>
            <person name="Thon M.R."/>
        </authorList>
    </citation>
    <scope>NUCLEOTIDE SEQUENCE [LARGE SCALE GENOMIC DNA]</scope>
    <source>
        <strain evidence="8 9">PJ7</strain>
    </source>
</reference>
<accession>A0A010QV19</accession>
<keyword evidence="1" id="KW-0479">Metal-binding</keyword>
<protein>
    <recommendedName>
        <fullName evidence="7">Zn(2)-C6 fungal-type domain-containing protein</fullName>
    </recommendedName>
</protein>
<dbReference type="PANTHER" id="PTHR36206:SF12">
    <property type="entry name" value="ASPERCRYPTIN BIOSYNTHESIS CLUSTER-SPECIFIC TRANSCRIPTION REGULATOR ATNN-RELATED"/>
    <property type="match status" value="1"/>
</dbReference>
<evidence type="ECO:0000256" key="1">
    <source>
        <dbReference type="ARBA" id="ARBA00022723"/>
    </source>
</evidence>
<keyword evidence="4" id="KW-0238">DNA-binding</keyword>
<dbReference type="InterPro" id="IPR021858">
    <property type="entry name" value="Fun_TF"/>
</dbReference>
<keyword evidence="6" id="KW-0539">Nucleus</keyword>
<evidence type="ECO:0000256" key="6">
    <source>
        <dbReference type="ARBA" id="ARBA00023242"/>
    </source>
</evidence>
<evidence type="ECO:0000256" key="4">
    <source>
        <dbReference type="ARBA" id="ARBA00023125"/>
    </source>
</evidence>
<dbReference type="PANTHER" id="PTHR36206">
    <property type="entry name" value="ASPERCRYPTIN BIOSYNTHESIS CLUSTER-SPECIFIC TRANSCRIPTION REGULATOR ATNN-RELATED"/>
    <property type="match status" value="1"/>
</dbReference>
<dbReference type="GO" id="GO:0003677">
    <property type="term" value="F:DNA binding"/>
    <property type="evidence" value="ECO:0007669"/>
    <property type="project" value="UniProtKB-KW"/>
</dbReference>
<evidence type="ECO:0000256" key="3">
    <source>
        <dbReference type="ARBA" id="ARBA00023015"/>
    </source>
</evidence>
<evidence type="ECO:0000256" key="2">
    <source>
        <dbReference type="ARBA" id="ARBA00022833"/>
    </source>
</evidence>
<gene>
    <name evidence="8" type="ORF">CFIO01_04897</name>
</gene>
<keyword evidence="2" id="KW-0862">Zinc</keyword>
<dbReference type="Gene3D" id="4.10.240.10">
    <property type="entry name" value="Zn(2)-C6 fungal-type DNA-binding domain"/>
    <property type="match status" value="1"/>
</dbReference>
<dbReference type="InterPro" id="IPR052360">
    <property type="entry name" value="Transcr_Regulatory_Proteins"/>
</dbReference>
<evidence type="ECO:0000259" key="7">
    <source>
        <dbReference type="PROSITE" id="PS50048"/>
    </source>
</evidence>
<dbReference type="EMBL" id="JARH01000213">
    <property type="protein sequence ID" value="EXF84037.1"/>
    <property type="molecule type" value="Genomic_DNA"/>
</dbReference>
<keyword evidence="5" id="KW-0804">Transcription</keyword>
<dbReference type="CDD" id="cd00067">
    <property type="entry name" value="GAL4"/>
    <property type="match status" value="1"/>
</dbReference>
<dbReference type="HOGENOM" id="CLU_011409_12_2_1"/>
<dbReference type="InterPro" id="IPR036864">
    <property type="entry name" value="Zn2-C6_fun-type_DNA-bd_sf"/>
</dbReference>
<dbReference type="AlphaFoldDB" id="A0A010QV19"/>
<evidence type="ECO:0000256" key="5">
    <source>
        <dbReference type="ARBA" id="ARBA00023163"/>
    </source>
</evidence>
<keyword evidence="3" id="KW-0805">Transcription regulation</keyword>
<dbReference type="PROSITE" id="PS00463">
    <property type="entry name" value="ZN2_CY6_FUNGAL_1"/>
    <property type="match status" value="1"/>
</dbReference>
<name>A0A010QV19_9PEZI</name>
<proteinExistence type="predicted"/>
<dbReference type="SUPFAM" id="SSF57701">
    <property type="entry name" value="Zn2/Cys6 DNA-binding domain"/>
    <property type="match status" value="1"/>
</dbReference>
<dbReference type="PROSITE" id="PS50048">
    <property type="entry name" value="ZN2_CY6_FUNGAL_2"/>
    <property type="match status" value="1"/>
</dbReference>
<evidence type="ECO:0000313" key="9">
    <source>
        <dbReference type="Proteomes" id="UP000020467"/>
    </source>
</evidence>
<dbReference type="KEGG" id="cfj:CFIO01_04897"/>
<sequence length="533" mass="60235">MIVDTSSPPKRTRESTSKVRTGCSTCKARRVKCDEAKPVCRRCAVGSRKCEYKSTSPARSPRHNVITVYVPPTKSQPAFFENTSGLDFFHTNIGTILDGQFDSEFWRKLVPQLSHSEPSIRHAVSAVSTVYRDVESSLRHPLGFVKANPEAQREWKLALKSLSARIQTNPNSNLVPLVCCLLFTCIEFLRGDADLSMLHIHNGFNILAPLRPNSGATPETGSRPPCNELKVIEDHIFPMFSRLGILSCLAGRFTPPVYMHTEEDESPHKDFEDARRRIFAIADACIRFINSVTPKADTLLVGIDDLVEQAKLQTRLEVWRRQFDELLERLQSAGNPSNPDAVNIVLVNYKVVWIWIRVCTTSQETDTDIYRSDFDELVSYAEQVIKPGKVQAPPQLLSFDVQLLAPLFYAALKCRHSSIRRRALELLRLAPRREGLWNAHHAYLTAKRIIELEEQHLGGEGALPDEASRLFGLPLPDDQSRVYNLCELPFDFRTFDHSVVASPTCPGTLEAKFQTRPLGVFGEFQNFTEYIKL</sequence>
<dbReference type="InterPro" id="IPR001138">
    <property type="entry name" value="Zn2Cys6_DnaBD"/>
</dbReference>
<evidence type="ECO:0000313" key="8">
    <source>
        <dbReference type="EMBL" id="EXF84037.1"/>
    </source>
</evidence>
<feature type="domain" description="Zn(2)-C6 fungal-type" evidence="7">
    <location>
        <begin position="22"/>
        <end position="52"/>
    </location>
</feature>
<dbReference type="OrthoDB" id="2593732at2759"/>
<dbReference type="eggNOG" id="ENOG502SQ3E">
    <property type="taxonomic scope" value="Eukaryota"/>
</dbReference>
<dbReference type="GO" id="GO:0008270">
    <property type="term" value="F:zinc ion binding"/>
    <property type="evidence" value="ECO:0007669"/>
    <property type="project" value="InterPro"/>
</dbReference>
<dbReference type="Proteomes" id="UP000020467">
    <property type="component" value="Unassembled WGS sequence"/>
</dbReference>
<dbReference type="GO" id="GO:0000981">
    <property type="term" value="F:DNA-binding transcription factor activity, RNA polymerase II-specific"/>
    <property type="evidence" value="ECO:0007669"/>
    <property type="project" value="InterPro"/>
</dbReference>
<dbReference type="Pfam" id="PF00172">
    <property type="entry name" value="Zn_clus"/>
    <property type="match status" value="1"/>
</dbReference>